<dbReference type="AlphaFoldDB" id="A0A0S7BJB0"/>
<dbReference type="Gene3D" id="3.40.50.10310">
    <property type="entry name" value="Creatininase"/>
    <property type="match status" value="1"/>
</dbReference>
<organism evidence="6">
    <name type="scientific">Longilinea arvoryzae</name>
    <dbReference type="NCBI Taxonomy" id="360412"/>
    <lineage>
        <taxon>Bacteria</taxon>
        <taxon>Bacillati</taxon>
        <taxon>Chloroflexota</taxon>
        <taxon>Anaerolineae</taxon>
        <taxon>Anaerolineales</taxon>
        <taxon>Anaerolineaceae</taxon>
        <taxon>Longilinea</taxon>
    </lineage>
</organism>
<evidence type="ECO:0000313" key="7">
    <source>
        <dbReference type="Proteomes" id="UP000055060"/>
    </source>
</evidence>
<evidence type="ECO:0000256" key="3">
    <source>
        <dbReference type="ARBA" id="ARBA00022801"/>
    </source>
</evidence>
<dbReference type="GO" id="GO:0046872">
    <property type="term" value="F:metal ion binding"/>
    <property type="evidence" value="ECO:0007669"/>
    <property type="project" value="UniProtKB-KW"/>
</dbReference>
<reference evidence="6" key="1">
    <citation type="submission" date="2015-07" db="EMBL/GenBank/DDBJ databases">
        <title>Draft Genome Sequences of Anaerolinea thermolimosa IMO-1, Bellilinea caldifistulae GOMI-1, Leptolinea tardivitalis YMTK-2, Levilinea saccharolytica KIBI-1,Longilinea arvoryzae KOME-1, Previously Described as Members of the Anaerolineaceae (Chloroflexi).</title>
        <authorList>
            <person name="Sekiguchi Y."/>
            <person name="Ohashi A."/>
            <person name="Matsuura N."/>
            <person name="Tourlousse M.D."/>
        </authorList>
    </citation>
    <scope>NUCLEOTIDE SEQUENCE [LARGE SCALE GENOMIC DNA]</scope>
    <source>
        <strain evidence="6">KOME-1</strain>
    </source>
</reference>
<proteinExistence type="inferred from homology"/>
<keyword evidence="7" id="KW-1185">Reference proteome</keyword>
<dbReference type="SUPFAM" id="SSF102215">
    <property type="entry name" value="Creatininase"/>
    <property type="match status" value="1"/>
</dbReference>
<dbReference type="InterPro" id="IPR003785">
    <property type="entry name" value="Creatininase/forma_Hydrolase"/>
</dbReference>
<keyword evidence="2" id="KW-0479">Metal-binding</keyword>
<evidence type="ECO:0000256" key="1">
    <source>
        <dbReference type="ARBA" id="ARBA00001947"/>
    </source>
</evidence>
<dbReference type="Proteomes" id="UP000055060">
    <property type="component" value="Unassembled WGS sequence"/>
</dbReference>
<dbReference type="GO" id="GO:0009231">
    <property type="term" value="P:riboflavin biosynthetic process"/>
    <property type="evidence" value="ECO:0007669"/>
    <property type="project" value="TreeGrafter"/>
</dbReference>
<accession>A0A0S7BJB0</accession>
<dbReference type="PANTHER" id="PTHR35005:SF1">
    <property type="entry name" value="2-AMINO-5-FORMYLAMINO-6-RIBOSYLAMINOPYRIMIDIN-4(3H)-ONE 5'-MONOPHOSPHATE DEFORMYLASE"/>
    <property type="match status" value="1"/>
</dbReference>
<dbReference type="STRING" id="360412.LARV_03002"/>
<evidence type="ECO:0000256" key="2">
    <source>
        <dbReference type="ARBA" id="ARBA00022723"/>
    </source>
</evidence>
<dbReference type="GO" id="GO:0016811">
    <property type="term" value="F:hydrolase activity, acting on carbon-nitrogen (but not peptide) bonds, in linear amides"/>
    <property type="evidence" value="ECO:0007669"/>
    <property type="project" value="TreeGrafter"/>
</dbReference>
<evidence type="ECO:0000313" key="6">
    <source>
        <dbReference type="EMBL" id="GAP15220.1"/>
    </source>
</evidence>
<dbReference type="InterPro" id="IPR024087">
    <property type="entry name" value="Creatininase-like_sf"/>
</dbReference>
<gene>
    <name evidence="6" type="ORF">LARV_03002</name>
</gene>
<name>A0A0S7BJB0_9CHLR</name>
<keyword evidence="4" id="KW-0862">Zinc</keyword>
<dbReference type="PANTHER" id="PTHR35005">
    <property type="entry name" value="3-DEHYDRO-SCYLLO-INOSOSE HYDROLASE"/>
    <property type="match status" value="1"/>
</dbReference>
<comment type="similarity">
    <text evidence="5">Belongs to the creatininase superfamily.</text>
</comment>
<evidence type="ECO:0000256" key="5">
    <source>
        <dbReference type="ARBA" id="ARBA00024029"/>
    </source>
</evidence>
<sequence length="226" mass="25354">MRLEEMNWMDVEAYLKHDDRILLIIGACEQHGYLSLLTDSKVPQALADAASQQTGVLVAPALNFGVSPYFLRYPGTISLRTSTFIAVVEDMVRSLYGYGFRRMLLLNGHGGNHAAQSRLTELANELPGLKAAWYQWWNATSVTEVAMQHGLRSYHAAWIENFPFTRVTELPESEKQPPQFKGILNAEEARQTYGDGVFGGPYQVDGAVMDEVFMAALKDVLFELEF</sequence>
<dbReference type="OrthoDB" id="9801445at2"/>
<evidence type="ECO:0000256" key="4">
    <source>
        <dbReference type="ARBA" id="ARBA00022833"/>
    </source>
</evidence>
<dbReference type="Pfam" id="PF02633">
    <property type="entry name" value="Creatininase"/>
    <property type="match status" value="1"/>
</dbReference>
<comment type="cofactor">
    <cofactor evidence="1">
        <name>Zn(2+)</name>
        <dbReference type="ChEBI" id="CHEBI:29105"/>
    </cofactor>
</comment>
<dbReference type="RefSeq" id="WP_075074407.1">
    <property type="nucleotide sequence ID" value="NZ_DF967972.1"/>
</dbReference>
<dbReference type="EMBL" id="DF967972">
    <property type="protein sequence ID" value="GAP15220.1"/>
    <property type="molecule type" value="Genomic_DNA"/>
</dbReference>
<keyword evidence="3" id="KW-0378">Hydrolase</keyword>
<protein>
    <submittedName>
        <fullName evidence="6">Uncharacterized protein, putative amidase</fullName>
    </submittedName>
</protein>